<dbReference type="RefSeq" id="XP_001324570.1">
    <property type="nucleotide sequence ID" value="XM_001324535.1"/>
</dbReference>
<evidence type="ECO:0000313" key="2">
    <source>
        <dbReference type="EMBL" id="EAY12347.1"/>
    </source>
</evidence>
<dbReference type="AlphaFoldDB" id="A2E4N7"/>
<gene>
    <name evidence="2" type="ORF">TVAG_245790</name>
</gene>
<dbReference type="KEGG" id="tva:4770306"/>
<reference evidence="2" key="1">
    <citation type="submission" date="2006-10" db="EMBL/GenBank/DDBJ databases">
        <authorList>
            <person name="Amadeo P."/>
            <person name="Zhao Q."/>
            <person name="Wortman J."/>
            <person name="Fraser-Liggett C."/>
            <person name="Carlton J."/>
        </authorList>
    </citation>
    <scope>NUCLEOTIDE SEQUENCE</scope>
    <source>
        <strain evidence="2">G3</strain>
    </source>
</reference>
<name>A2E4N7_TRIV3</name>
<dbReference type="InParanoid" id="A2E4N7"/>
<evidence type="ECO:0000256" key="1">
    <source>
        <dbReference type="SAM" id="MobiDB-lite"/>
    </source>
</evidence>
<dbReference type="Proteomes" id="UP000001542">
    <property type="component" value="Unassembled WGS sequence"/>
</dbReference>
<reference evidence="2" key="2">
    <citation type="journal article" date="2007" name="Science">
        <title>Draft genome sequence of the sexually transmitted pathogen Trichomonas vaginalis.</title>
        <authorList>
            <person name="Carlton J.M."/>
            <person name="Hirt R.P."/>
            <person name="Silva J.C."/>
            <person name="Delcher A.L."/>
            <person name="Schatz M."/>
            <person name="Zhao Q."/>
            <person name="Wortman J.R."/>
            <person name="Bidwell S.L."/>
            <person name="Alsmark U.C.M."/>
            <person name="Besteiro S."/>
            <person name="Sicheritz-Ponten T."/>
            <person name="Noel C.J."/>
            <person name="Dacks J.B."/>
            <person name="Foster P.G."/>
            <person name="Simillion C."/>
            <person name="Van de Peer Y."/>
            <person name="Miranda-Saavedra D."/>
            <person name="Barton G.J."/>
            <person name="Westrop G.D."/>
            <person name="Mueller S."/>
            <person name="Dessi D."/>
            <person name="Fiori P.L."/>
            <person name="Ren Q."/>
            <person name="Paulsen I."/>
            <person name="Zhang H."/>
            <person name="Bastida-Corcuera F.D."/>
            <person name="Simoes-Barbosa A."/>
            <person name="Brown M.T."/>
            <person name="Hayes R.D."/>
            <person name="Mukherjee M."/>
            <person name="Okumura C.Y."/>
            <person name="Schneider R."/>
            <person name="Smith A.J."/>
            <person name="Vanacova S."/>
            <person name="Villalvazo M."/>
            <person name="Haas B.J."/>
            <person name="Pertea M."/>
            <person name="Feldblyum T.V."/>
            <person name="Utterback T.R."/>
            <person name="Shu C.L."/>
            <person name="Osoegawa K."/>
            <person name="de Jong P.J."/>
            <person name="Hrdy I."/>
            <person name="Horvathova L."/>
            <person name="Zubacova Z."/>
            <person name="Dolezal P."/>
            <person name="Malik S.B."/>
            <person name="Logsdon J.M. Jr."/>
            <person name="Henze K."/>
            <person name="Gupta A."/>
            <person name="Wang C.C."/>
            <person name="Dunne R.L."/>
            <person name="Upcroft J.A."/>
            <person name="Upcroft P."/>
            <person name="White O."/>
            <person name="Salzberg S.L."/>
            <person name="Tang P."/>
            <person name="Chiu C.-H."/>
            <person name="Lee Y.-S."/>
            <person name="Embley T.M."/>
            <person name="Coombs G.H."/>
            <person name="Mottram J.C."/>
            <person name="Tachezy J."/>
            <person name="Fraser-Liggett C.M."/>
            <person name="Johnson P.J."/>
        </authorList>
    </citation>
    <scope>NUCLEOTIDE SEQUENCE [LARGE SCALE GENOMIC DNA]</scope>
    <source>
        <strain evidence="2">G3</strain>
    </source>
</reference>
<accession>A2E4N7</accession>
<evidence type="ECO:0000313" key="3">
    <source>
        <dbReference type="Proteomes" id="UP000001542"/>
    </source>
</evidence>
<sequence>MSTSSRLDALYKGSLKRINKKNNDDIRMKEEERWEKSLCFENKLDDLHNPRLSRTSAAHSVGNIRLYPSSIFSSMPPSKVRIDRNSTARKSKTIPTEELTREVNKFNIQRRKSKDDSITKSMDKIPFPITNELPSLKATSPVSTTINALERFLM</sequence>
<protein>
    <submittedName>
        <fullName evidence="2">Uncharacterized protein</fullName>
    </submittedName>
</protein>
<dbReference type="SMR" id="A2E4N7"/>
<organism evidence="2 3">
    <name type="scientific">Trichomonas vaginalis (strain ATCC PRA-98 / G3)</name>
    <dbReference type="NCBI Taxonomy" id="412133"/>
    <lineage>
        <taxon>Eukaryota</taxon>
        <taxon>Metamonada</taxon>
        <taxon>Parabasalia</taxon>
        <taxon>Trichomonadida</taxon>
        <taxon>Trichomonadidae</taxon>
        <taxon>Trichomonas</taxon>
    </lineage>
</organism>
<feature type="region of interest" description="Disordered" evidence="1">
    <location>
        <begin position="77"/>
        <end position="98"/>
    </location>
</feature>
<keyword evidence="3" id="KW-1185">Reference proteome</keyword>
<dbReference type="VEuPathDB" id="TrichDB:TVAG_245790"/>
<dbReference type="VEuPathDB" id="TrichDB:TVAGG3_0862370"/>
<proteinExistence type="predicted"/>
<dbReference type="EMBL" id="DS113303">
    <property type="protein sequence ID" value="EAY12347.1"/>
    <property type="molecule type" value="Genomic_DNA"/>
</dbReference>